<dbReference type="RefSeq" id="WP_053775958.1">
    <property type="nucleotide sequence ID" value="NZ_CP012575.1"/>
</dbReference>
<evidence type="ECO:0000313" key="1">
    <source>
        <dbReference type="EMBL" id="QIS46450.1"/>
    </source>
</evidence>
<sequence length="148" mass="15987">MQLAWTVLGLHVAAFLVPLIGVGGIYRRTTTEFNEARTLTAAATTVLAWHEAERKLLEKLEYGSVERAASESRLDTEYDARLAAAGLAHKTFRDLDVLMLTNGKSNLVAFASAVQITRSDALLVLIGLVLGLVANLIPTVWSVPALLT</sequence>
<dbReference type="Proteomes" id="UP000503164">
    <property type="component" value="Plasmid pCM2_1101"/>
</dbReference>
<protein>
    <submittedName>
        <fullName evidence="1">Uncharacterized protein</fullName>
    </submittedName>
</protein>
<proteinExistence type="predicted"/>
<evidence type="ECO:0000313" key="2">
    <source>
        <dbReference type="Proteomes" id="UP000503164"/>
    </source>
</evidence>
<geneLocation type="plasmid" evidence="1 2">
    <name>pCM2_1101</name>
</geneLocation>
<organism evidence="1 2">
    <name type="scientific">Clavibacter capsici</name>
    <dbReference type="NCBI Taxonomy" id="1874630"/>
    <lineage>
        <taxon>Bacteria</taxon>
        <taxon>Bacillati</taxon>
        <taxon>Actinomycetota</taxon>
        <taxon>Actinomycetes</taxon>
        <taxon>Micrococcales</taxon>
        <taxon>Microbacteriaceae</taxon>
        <taxon>Clavibacter</taxon>
    </lineage>
</organism>
<dbReference type="AlphaFoldDB" id="A0A0M5K0B4"/>
<keyword evidence="2" id="KW-1185">Reference proteome</keyword>
<dbReference type="EMBL" id="CP048050">
    <property type="protein sequence ID" value="QIS46450.1"/>
    <property type="molecule type" value="Genomic_DNA"/>
</dbReference>
<gene>
    <name evidence="1" type="ORF">GW570_14770</name>
</gene>
<keyword evidence="1" id="KW-0614">Plasmid</keyword>
<name>A0A0M5K0B4_9MICO</name>
<reference evidence="1 2" key="1">
    <citation type="journal article" date="2020" name="Mol. Plant Pathol.">
        <title>Plasmid composition and the chpG gene determine the virulence level of Clavibacter capsici natural isolates in pepper.</title>
        <authorList>
            <person name="Hwang I.S."/>
            <person name="Lee H.M."/>
            <person name="Oh E.J."/>
            <person name="Lee S."/>
            <person name="Heu S."/>
            <person name="Oh C.S."/>
        </authorList>
    </citation>
    <scope>NUCLEOTIDE SEQUENCE [LARGE SCALE GENOMIC DNA]</scope>
    <source>
        <strain evidence="1 2">1101</strain>
    </source>
</reference>
<accession>A0A0M5K0B4</accession>
<dbReference type="KEGG" id="ccap:AES38_15225"/>